<dbReference type="EMBL" id="JBJUIK010000001">
    <property type="protein sequence ID" value="KAL3537188.1"/>
    <property type="molecule type" value="Genomic_DNA"/>
</dbReference>
<evidence type="ECO:0000313" key="2">
    <source>
        <dbReference type="Proteomes" id="UP001630127"/>
    </source>
</evidence>
<keyword evidence="2" id="KW-1185">Reference proteome</keyword>
<reference evidence="1 2" key="1">
    <citation type="submission" date="2024-11" db="EMBL/GenBank/DDBJ databases">
        <title>A near-complete genome assembly of Cinchona calisaya.</title>
        <authorList>
            <person name="Lian D.C."/>
            <person name="Zhao X.W."/>
            <person name="Wei L."/>
        </authorList>
    </citation>
    <scope>NUCLEOTIDE SEQUENCE [LARGE SCALE GENOMIC DNA]</scope>
    <source>
        <tissue evidence="1">Nenye</tissue>
    </source>
</reference>
<organism evidence="1 2">
    <name type="scientific">Cinchona calisaya</name>
    <dbReference type="NCBI Taxonomy" id="153742"/>
    <lineage>
        <taxon>Eukaryota</taxon>
        <taxon>Viridiplantae</taxon>
        <taxon>Streptophyta</taxon>
        <taxon>Embryophyta</taxon>
        <taxon>Tracheophyta</taxon>
        <taxon>Spermatophyta</taxon>
        <taxon>Magnoliopsida</taxon>
        <taxon>eudicotyledons</taxon>
        <taxon>Gunneridae</taxon>
        <taxon>Pentapetalae</taxon>
        <taxon>asterids</taxon>
        <taxon>lamiids</taxon>
        <taxon>Gentianales</taxon>
        <taxon>Rubiaceae</taxon>
        <taxon>Cinchonoideae</taxon>
        <taxon>Cinchoneae</taxon>
        <taxon>Cinchona</taxon>
    </lineage>
</organism>
<gene>
    <name evidence="1" type="ORF">ACH5RR_000554</name>
</gene>
<comment type="caution">
    <text evidence="1">The sequence shown here is derived from an EMBL/GenBank/DDBJ whole genome shotgun (WGS) entry which is preliminary data.</text>
</comment>
<protein>
    <recommendedName>
        <fullName evidence="3">DUF4371 domain-containing protein</fullName>
    </recommendedName>
</protein>
<proteinExistence type="predicted"/>
<accession>A0ABD3B131</accession>
<name>A0ABD3B131_9GENT</name>
<dbReference type="Proteomes" id="UP001630127">
    <property type="component" value="Unassembled WGS sequence"/>
</dbReference>
<dbReference type="AlphaFoldDB" id="A0ABD3B131"/>
<evidence type="ECO:0008006" key="3">
    <source>
        <dbReference type="Google" id="ProtNLM"/>
    </source>
</evidence>
<sequence>MNLDPCTIAASRMNSLVQLEATSASNIFHIMFDEATNSPQSNFTNGVVILNNQGGDINRMKQHLGRDKGSVVSCTKVNPEVRNAILGSLKETAQKAKENRGDFGEENPFGRFMNEYDSDEVQEIPHLQAKGVSFNKLETSTNKGKRKAITSTSAYFKGGRDGSQPTIKAFNSPFYQNSIDHIAAIGHRYKGSFYHAIQSLCCEMLRKNYN</sequence>
<evidence type="ECO:0000313" key="1">
    <source>
        <dbReference type="EMBL" id="KAL3537188.1"/>
    </source>
</evidence>